<reference evidence="10" key="1">
    <citation type="submission" date="2017-09" db="EMBL/GenBank/DDBJ databases">
        <authorList>
            <person name="Varghese N."/>
            <person name="Submissions S."/>
        </authorList>
    </citation>
    <scope>NUCLEOTIDE SEQUENCE [LARGE SCALE GENOMIC DNA]</scope>
    <source>
        <strain evidence="10">CGMCC 1.12803</strain>
    </source>
</reference>
<dbReference type="AlphaFoldDB" id="A0A285ZYQ5"/>
<organism evidence="9 10">
    <name type="scientific">Pedobacter xixiisoli</name>
    <dbReference type="NCBI Taxonomy" id="1476464"/>
    <lineage>
        <taxon>Bacteria</taxon>
        <taxon>Pseudomonadati</taxon>
        <taxon>Bacteroidota</taxon>
        <taxon>Sphingobacteriia</taxon>
        <taxon>Sphingobacteriales</taxon>
        <taxon>Sphingobacteriaceae</taxon>
        <taxon>Pedobacter</taxon>
    </lineage>
</organism>
<evidence type="ECO:0000256" key="6">
    <source>
        <dbReference type="ARBA" id="ARBA00023012"/>
    </source>
</evidence>
<keyword evidence="7" id="KW-0472">Membrane</keyword>
<evidence type="ECO:0000256" key="7">
    <source>
        <dbReference type="SAM" id="Phobius"/>
    </source>
</evidence>
<evidence type="ECO:0000256" key="3">
    <source>
        <dbReference type="ARBA" id="ARBA00022553"/>
    </source>
</evidence>
<dbReference type="GO" id="GO:0000155">
    <property type="term" value="F:phosphorelay sensor kinase activity"/>
    <property type="evidence" value="ECO:0007669"/>
    <property type="project" value="InterPro"/>
</dbReference>
<keyword evidence="4" id="KW-0808">Transferase</keyword>
<keyword evidence="7" id="KW-1133">Transmembrane helix</keyword>
<dbReference type="SUPFAM" id="SSF47384">
    <property type="entry name" value="Homodimeric domain of signal transducing histidine kinase"/>
    <property type="match status" value="1"/>
</dbReference>
<dbReference type="InterPro" id="IPR036890">
    <property type="entry name" value="HATPase_C_sf"/>
</dbReference>
<evidence type="ECO:0000259" key="8">
    <source>
        <dbReference type="PROSITE" id="PS50109"/>
    </source>
</evidence>
<dbReference type="PANTHER" id="PTHR45453:SF1">
    <property type="entry name" value="PHOSPHATE REGULON SENSOR PROTEIN PHOR"/>
    <property type="match status" value="1"/>
</dbReference>
<dbReference type="GO" id="GO:0016036">
    <property type="term" value="P:cellular response to phosphate starvation"/>
    <property type="evidence" value="ECO:0007669"/>
    <property type="project" value="TreeGrafter"/>
</dbReference>
<proteinExistence type="predicted"/>
<dbReference type="InterPro" id="IPR003661">
    <property type="entry name" value="HisK_dim/P_dom"/>
</dbReference>
<dbReference type="InterPro" id="IPR003594">
    <property type="entry name" value="HATPase_dom"/>
</dbReference>
<dbReference type="OrthoDB" id="921707at2"/>
<feature type="domain" description="Histidine kinase" evidence="8">
    <location>
        <begin position="240"/>
        <end position="433"/>
    </location>
</feature>
<evidence type="ECO:0000313" key="9">
    <source>
        <dbReference type="EMBL" id="SOD14781.1"/>
    </source>
</evidence>
<gene>
    <name evidence="9" type="ORF">SAMN06297358_1751</name>
</gene>
<evidence type="ECO:0000256" key="2">
    <source>
        <dbReference type="ARBA" id="ARBA00012438"/>
    </source>
</evidence>
<dbReference type="PRINTS" id="PR00344">
    <property type="entry name" value="BCTRLSENSOR"/>
</dbReference>
<dbReference type="Pfam" id="PF02518">
    <property type="entry name" value="HATPase_c"/>
    <property type="match status" value="1"/>
</dbReference>
<sequence length="433" mass="49994">MNKRISTTLLFVLSFFVLIALQSYYLYNSYLLEKKELNKKVQLIASDVLEQLEKYEKESSEDSLIMSLKKLSANGKFMNQKINEKKHWYNFKNFYEPQVDSILAKETIHTNFKIALKSEIYSIFDGTKKKELLPLKSPLILFKTKEPISAGFVFNEGKWNSNFSEKDTELKVDEHYHYIIKSRVSAELLNINYLIFKKILPLSLVSLSIILLLTYLFWRTLKNLKLQQLKVAQLYTSIDSIAHELNTPLTTLKFTLASTPANETKQLLERQIQRLEKVVSSIHNTSTDSELLLKDDIEAYIAAITKRFEPIKLDIIIEYQNNESLLKQDFEQILDNLIENSIKYKASEVKIRLVFGKQVLIEVTDDGIGIPEEAQPYIFDKYYRVSRPENLQINGLGLGLHIVKQMVDKYSGSVKVFSNTANGVTFKITLANA</sequence>
<protein>
    <recommendedName>
        <fullName evidence="2">histidine kinase</fullName>
        <ecNumber evidence="2">2.7.13.3</ecNumber>
    </recommendedName>
</protein>
<evidence type="ECO:0000256" key="1">
    <source>
        <dbReference type="ARBA" id="ARBA00000085"/>
    </source>
</evidence>
<comment type="catalytic activity">
    <reaction evidence="1">
        <text>ATP + protein L-histidine = ADP + protein N-phospho-L-histidine.</text>
        <dbReference type="EC" id="2.7.13.3"/>
    </reaction>
</comment>
<dbReference type="InterPro" id="IPR004358">
    <property type="entry name" value="Sig_transdc_His_kin-like_C"/>
</dbReference>
<dbReference type="CDD" id="cd00082">
    <property type="entry name" value="HisKA"/>
    <property type="match status" value="1"/>
</dbReference>
<dbReference type="RefSeq" id="WP_097130986.1">
    <property type="nucleotide sequence ID" value="NZ_OCMT01000002.1"/>
</dbReference>
<dbReference type="SMART" id="SM00387">
    <property type="entry name" value="HATPase_c"/>
    <property type="match status" value="1"/>
</dbReference>
<evidence type="ECO:0000256" key="4">
    <source>
        <dbReference type="ARBA" id="ARBA00022679"/>
    </source>
</evidence>
<dbReference type="GO" id="GO:0004721">
    <property type="term" value="F:phosphoprotein phosphatase activity"/>
    <property type="evidence" value="ECO:0007669"/>
    <property type="project" value="TreeGrafter"/>
</dbReference>
<keyword evidence="3" id="KW-0597">Phosphoprotein</keyword>
<keyword evidence="7" id="KW-0812">Transmembrane</keyword>
<keyword evidence="6" id="KW-0902">Two-component regulatory system</keyword>
<dbReference type="Gene3D" id="3.30.565.10">
    <property type="entry name" value="Histidine kinase-like ATPase, C-terminal domain"/>
    <property type="match status" value="1"/>
</dbReference>
<dbReference type="EMBL" id="OCMT01000002">
    <property type="protein sequence ID" value="SOD14781.1"/>
    <property type="molecule type" value="Genomic_DNA"/>
</dbReference>
<evidence type="ECO:0000313" key="10">
    <source>
        <dbReference type="Proteomes" id="UP000219281"/>
    </source>
</evidence>
<dbReference type="GO" id="GO:0005886">
    <property type="term" value="C:plasma membrane"/>
    <property type="evidence" value="ECO:0007669"/>
    <property type="project" value="TreeGrafter"/>
</dbReference>
<name>A0A285ZYQ5_9SPHI</name>
<dbReference type="SUPFAM" id="SSF55874">
    <property type="entry name" value="ATPase domain of HSP90 chaperone/DNA topoisomerase II/histidine kinase"/>
    <property type="match status" value="1"/>
</dbReference>
<dbReference type="InterPro" id="IPR036097">
    <property type="entry name" value="HisK_dim/P_sf"/>
</dbReference>
<accession>A0A285ZYQ5</accession>
<dbReference type="InterPro" id="IPR050351">
    <property type="entry name" value="BphY/WalK/GraS-like"/>
</dbReference>
<dbReference type="EC" id="2.7.13.3" evidence="2"/>
<dbReference type="Proteomes" id="UP000219281">
    <property type="component" value="Unassembled WGS sequence"/>
</dbReference>
<feature type="transmembrane region" description="Helical" evidence="7">
    <location>
        <begin position="199"/>
        <end position="218"/>
    </location>
</feature>
<dbReference type="CDD" id="cd00075">
    <property type="entry name" value="HATPase"/>
    <property type="match status" value="1"/>
</dbReference>
<dbReference type="Gene3D" id="1.10.287.130">
    <property type="match status" value="1"/>
</dbReference>
<dbReference type="PANTHER" id="PTHR45453">
    <property type="entry name" value="PHOSPHATE REGULON SENSOR PROTEIN PHOR"/>
    <property type="match status" value="1"/>
</dbReference>
<dbReference type="InterPro" id="IPR005467">
    <property type="entry name" value="His_kinase_dom"/>
</dbReference>
<dbReference type="PROSITE" id="PS50109">
    <property type="entry name" value="HIS_KIN"/>
    <property type="match status" value="1"/>
</dbReference>
<keyword evidence="5 9" id="KW-0418">Kinase</keyword>
<evidence type="ECO:0000256" key="5">
    <source>
        <dbReference type="ARBA" id="ARBA00022777"/>
    </source>
</evidence>
<keyword evidence="10" id="KW-1185">Reference proteome</keyword>